<keyword evidence="2" id="KW-0677">Repeat</keyword>
<gene>
    <name evidence="7" type="ORF">SHERM_19050</name>
</gene>
<dbReference type="OrthoDB" id="1110759at2759"/>
<dbReference type="Gene3D" id="1.10.10.10">
    <property type="entry name" value="Winged helix-like DNA-binding domain superfamily/Winged helix DNA-binding domain"/>
    <property type="match status" value="1"/>
</dbReference>
<dbReference type="EMBL" id="CACSLK010020742">
    <property type="protein sequence ID" value="CAA0821048.1"/>
    <property type="molecule type" value="Genomic_DNA"/>
</dbReference>
<evidence type="ECO:0000256" key="1">
    <source>
        <dbReference type="ARBA" id="ARBA00004123"/>
    </source>
</evidence>
<dbReference type="SMART" id="SM00526">
    <property type="entry name" value="H15"/>
    <property type="match status" value="1"/>
</dbReference>
<name>A0A9N7MXA9_STRHE</name>
<dbReference type="AlphaFoldDB" id="A0A9N7MXA9"/>
<evidence type="ECO:0000313" key="7">
    <source>
        <dbReference type="EMBL" id="CAA0821048.1"/>
    </source>
</evidence>
<protein>
    <submittedName>
        <fullName evidence="7">High mobility group A</fullName>
    </submittedName>
</protein>
<dbReference type="PROSITE" id="PS51504">
    <property type="entry name" value="H15"/>
    <property type="match status" value="1"/>
</dbReference>
<sequence length="161" mass="16785">MASDELPPYSQMILEAVDALKHPDGVPQSSISDYIESKYGQILPPEHEDSLATHLAQMKDTGNLVLANNGGYLRPTGSESQSAPPKRGRGRPPKPKDPLAPAAASPANPARPRGRPPGKAHSADAEPAAKKPKPAASSSGRPRGRPKKVKPAGAVETGIKA</sequence>
<organism evidence="7 8">
    <name type="scientific">Striga hermonthica</name>
    <name type="common">Purple witchweed</name>
    <name type="synonym">Buchnera hermonthica</name>
    <dbReference type="NCBI Taxonomy" id="68872"/>
    <lineage>
        <taxon>Eukaryota</taxon>
        <taxon>Viridiplantae</taxon>
        <taxon>Streptophyta</taxon>
        <taxon>Embryophyta</taxon>
        <taxon>Tracheophyta</taxon>
        <taxon>Spermatophyta</taxon>
        <taxon>Magnoliopsida</taxon>
        <taxon>eudicotyledons</taxon>
        <taxon>Gunneridae</taxon>
        <taxon>Pentapetalae</taxon>
        <taxon>asterids</taxon>
        <taxon>lamiids</taxon>
        <taxon>Lamiales</taxon>
        <taxon>Orobanchaceae</taxon>
        <taxon>Buchnereae</taxon>
        <taxon>Striga</taxon>
    </lineage>
</organism>
<dbReference type="GO" id="GO:0006355">
    <property type="term" value="P:regulation of DNA-templated transcription"/>
    <property type="evidence" value="ECO:0007669"/>
    <property type="project" value="InterPro"/>
</dbReference>
<feature type="domain" description="H15" evidence="6">
    <location>
        <begin position="5"/>
        <end position="76"/>
    </location>
</feature>
<dbReference type="GO" id="GO:0031492">
    <property type="term" value="F:nucleosomal DNA binding"/>
    <property type="evidence" value="ECO:0007669"/>
    <property type="project" value="TreeGrafter"/>
</dbReference>
<dbReference type="PRINTS" id="PR00930">
    <property type="entry name" value="HIGHMOBLTYIY"/>
</dbReference>
<dbReference type="InterPro" id="IPR005818">
    <property type="entry name" value="Histone_H1/H5_H15"/>
</dbReference>
<evidence type="ECO:0000256" key="5">
    <source>
        <dbReference type="SAM" id="MobiDB-lite"/>
    </source>
</evidence>
<dbReference type="GO" id="GO:0030261">
    <property type="term" value="P:chromosome condensation"/>
    <property type="evidence" value="ECO:0007669"/>
    <property type="project" value="TreeGrafter"/>
</dbReference>
<evidence type="ECO:0000256" key="2">
    <source>
        <dbReference type="ARBA" id="ARBA00022737"/>
    </source>
</evidence>
<dbReference type="GO" id="GO:0000786">
    <property type="term" value="C:nucleosome"/>
    <property type="evidence" value="ECO:0007669"/>
    <property type="project" value="InterPro"/>
</dbReference>
<keyword evidence="8" id="KW-1185">Reference proteome</keyword>
<dbReference type="InterPro" id="IPR017956">
    <property type="entry name" value="AT_hook_DNA-bd_motif"/>
</dbReference>
<dbReference type="GO" id="GO:0003690">
    <property type="term" value="F:double-stranded DNA binding"/>
    <property type="evidence" value="ECO:0007669"/>
    <property type="project" value="TreeGrafter"/>
</dbReference>
<dbReference type="GO" id="GO:0045910">
    <property type="term" value="P:negative regulation of DNA recombination"/>
    <property type="evidence" value="ECO:0007669"/>
    <property type="project" value="TreeGrafter"/>
</dbReference>
<feature type="compositionally biased region" description="Low complexity" evidence="5">
    <location>
        <begin position="99"/>
        <end position="111"/>
    </location>
</feature>
<dbReference type="InterPro" id="IPR036388">
    <property type="entry name" value="WH-like_DNA-bd_sf"/>
</dbReference>
<evidence type="ECO:0000256" key="3">
    <source>
        <dbReference type="ARBA" id="ARBA00023125"/>
    </source>
</evidence>
<dbReference type="PANTHER" id="PTHR11467:SF162">
    <property type="entry name" value="HMG-Y-RELATED PROTEIN A"/>
    <property type="match status" value="1"/>
</dbReference>
<evidence type="ECO:0000313" key="8">
    <source>
        <dbReference type="Proteomes" id="UP001153555"/>
    </source>
</evidence>
<dbReference type="SMART" id="SM00384">
    <property type="entry name" value="AT_hook"/>
    <property type="match status" value="3"/>
</dbReference>
<proteinExistence type="predicted"/>
<dbReference type="PRINTS" id="PR00929">
    <property type="entry name" value="ATHOOK"/>
</dbReference>
<feature type="region of interest" description="Disordered" evidence="5">
    <location>
        <begin position="65"/>
        <end position="161"/>
    </location>
</feature>
<evidence type="ECO:0000259" key="6">
    <source>
        <dbReference type="PROSITE" id="PS51504"/>
    </source>
</evidence>
<dbReference type="Proteomes" id="UP001153555">
    <property type="component" value="Unassembled WGS sequence"/>
</dbReference>
<dbReference type="InterPro" id="IPR036390">
    <property type="entry name" value="WH_DNA-bd_sf"/>
</dbReference>
<dbReference type="GO" id="GO:0006334">
    <property type="term" value="P:nucleosome assembly"/>
    <property type="evidence" value="ECO:0007669"/>
    <property type="project" value="InterPro"/>
</dbReference>
<comment type="subcellular location">
    <subcellularLocation>
        <location evidence="1">Nucleus</location>
    </subcellularLocation>
</comment>
<dbReference type="GO" id="GO:0005730">
    <property type="term" value="C:nucleolus"/>
    <property type="evidence" value="ECO:0007669"/>
    <property type="project" value="TreeGrafter"/>
</dbReference>
<dbReference type="PANTHER" id="PTHR11467">
    <property type="entry name" value="HISTONE H1"/>
    <property type="match status" value="1"/>
</dbReference>
<dbReference type="InterPro" id="IPR000116">
    <property type="entry name" value="HMGA"/>
</dbReference>
<keyword evidence="4" id="KW-0539">Nucleus</keyword>
<accession>A0A9N7MXA9</accession>
<dbReference type="SUPFAM" id="SSF46785">
    <property type="entry name" value="Winged helix' DNA-binding domain"/>
    <property type="match status" value="1"/>
</dbReference>
<keyword evidence="3" id="KW-0238">DNA-binding</keyword>
<reference evidence="7" key="1">
    <citation type="submission" date="2019-12" db="EMBL/GenBank/DDBJ databases">
        <authorList>
            <person name="Scholes J."/>
        </authorList>
    </citation>
    <scope>NUCLEOTIDE SEQUENCE</scope>
</reference>
<dbReference type="Pfam" id="PF00538">
    <property type="entry name" value="Linker_histone"/>
    <property type="match status" value="1"/>
</dbReference>
<comment type="caution">
    <text evidence="7">The sequence shown here is derived from an EMBL/GenBank/DDBJ whole genome shotgun (WGS) entry which is preliminary data.</text>
</comment>
<evidence type="ECO:0000256" key="4">
    <source>
        <dbReference type="ARBA" id="ARBA00023242"/>
    </source>
</evidence>